<dbReference type="Gene3D" id="1.10.10.10">
    <property type="entry name" value="Winged helix-like DNA-binding domain superfamily/Winged helix DNA-binding domain"/>
    <property type="match status" value="1"/>
</dbReference>
<keyword evidence="7" id="KW-1185">Reference proteome</keyword>
<evidence type="ECO:0000256" key="3">
    <source>
        <dbReference type="PROSITE-ProRule" id="PRU00169"/>
    </source>
</evidence>
<dbReference type="InterPro" id="IPR051015">
    <property type="entry name" value="EvgA-like"/>
</dbReference>
<evidence type="ECO:0000256" key="2">
    <source>
        <dbReference type="ARBA" id="ARBA00023125"/>
    </source>
</evidence>
<evidence type="ECO:0008006" key="8">
    <source>
        <dbReference type="Google" id="ProtNLM"/>
    </source>
</evidence>
<dbReference type="PROSITE" id="PS50043">
    <property type="entry name" value="HTH_LUXR_2"/>
    <property type="match status" value="1"/>
</dbReference>
<sequence>MSELKILIVDDHVLFCTGIEQILKNLLNAEVTVCFNPIDALTELPLHEYQIILVDMDMPEIKGFEFIKRAKAITTDCKFLIVSMHSKPSILIKAKRLNIDGYILKDDEMSTFQEAILEIMDGRQYFTHKVNSFMKLREDTKAFVSPREEQIIKLIADGKSMKDISDELFISHETVKTHTKNIKAKLKIDTRADLIKYAVENLLV</sequence>
<dbReference type="PANTHER" id="PTHR45566">
    <property type="entry name" value="HTH-TYPE TRANSCRIPTIONAL REGULATOR YHJB-RELATED"/>
    <property type="match status" value="1"/>
</dbReference>
<evidence type="ECO:0000259" key="4">
    <source>
        <dbReference type="PROSITE" id="PS50043"/>
    </source>
</evidence>
<reference evidence="6 7" key="1">
    <citation type="journal article" date="2012" name="Int. J. Syst. Evol. Microbiol.">
        <title>Flammeovirga pacifica sp. nov., isolated from deep-sea sediment.</title>
        <authorList>
            <person name="Xu H."/>
            <person name="Fu Y."/>
            <person name="Yang N."/>
            <person name="Ding Z."/>
            <person name="Lai Q."/>
            <person name="Zeng R."/>
        </authorList>
    </citation>
    <scope>NUCLEOTIDE SEQUENCE [LARGE SCALE GENOMIC DNA]</scope>
    <source>
        <strain evidence="7">DSM 24597 / LMG 26175 / WPAGA1</strain>
    </source>
</reference>
<keyword evidence="1 3" id="KW-0597">Phosphoprotein</keyword>
<dbReference type="InterPro" id="IPR036388">
    <property type="entry name" value="WH-like_DNA-bd_sf"/>
</dbReference>
<dbReference type="Proteomes" id="UP000179797">
    <property type="component" value="Unassembled WGS sequence"/>
</dbReference>
<dbReference type="RefSeq" id="WP_044220547.1">
    <property type="nucleotide sequence ID" value="NZ_JRYR02000002.1"/>
</dbReference>
<evidence type="ECO:0000313" key="6">
    <source>
        <dbReference type="EMBL" id="OHX64378.1"/>
    </source>
</evidence>
<dbReference type="InterPro" id="IPR011006">
    <property type="entry name" value="CheY-like_superfamily"/>
</dbReference>
<dbReference type="PRINTS" id="PR00038">
    <property type="entry name" value="HTHLUXR"/>
</dbReference>
<dbReference type="OrthoDB" id="9797341at2"/>
<dbReference type="PANTHER" id="PTHR45566:SF1">
    <property type="entry name" value="HTH-TYPE TRANSCRIPTIONAL REGULATOR YHJB-RELATED"/>
    <property type="match status" value="1"/>
</dbReference>
<feature type="domain" description="HTH luxR-type" evidence="4">
    <location>
        <begin position="137"/>
        <end position="202"/>
    </location>
</feature>
<dbReference type="Pfam" id="PF00072">
    <property type="entry name" value="Response_reg"/>
    <property type="match status" value="1"/>
</dbReference>
<comment type="caution">
    <text evidence="6">The sequence shown here is derived from an EMBL/GenBank/DDBJ whole genome shotgun (WGS) entry which is preliminary data.</text>
</comment>
<feature type="domain" description="Response regulatory" evidence="5">
    <location>
        <begin position="5"/>
        <end position="120"/>
    </location>
</feature>
<dbReference type="Pfam" id="PF00196">
    <property type="entry name" value="GerE"/>
    <property type="match status" value="1"/>
</dbReference>
<accession>A0A1S1YTN6</accession>
<evidence type="ECO:0000259" key="5">
    <source>
        <dbReference type="PROSITE" id="PS50110"/>
    </source>
</evidence>
<dbReference type="STRING" id="915059.NH26_22560"/>
<dbReference type="CDD" id="cd17535">
    <property type="entry name" value="REC_NarL-like"/>
    <property type="match status" value="1"/>
</dbReference>
<dbReference type="AlphaFoldDB" id="A0A1S1YTN6"/>
<dbReference type="SMART" id="SM00448">
    <property type="entry name" value="REC"/>
    <property type="match status" value="1"/>
</dbReference>
<dbReference type="SMART" id="SM00421">
    <property type="entry name" value="HTH_LUXR"/>
    <property type="match status" value="1"/>
</dbReference>
<evidence type="ECO:0000313" key="7">
    <source>
        <dbReference type="Proteomes" id="UP000179797"/>
    </source>
</evidence>
<dbReference type="GO" id="GO:0000160">
    <property type="term" value="P:phosphorelay signal transduction system"/>
    <property type="evidence" value="ECO:0007669"/>
    <property type="project" value="InterPro"/>
</dbReference>
<dbReference type="InterPro" id="IPR001789">
    <property type="entry name" value="Sig_transdc_resp-reg_receiver"/>
</dbReference>
<dbReference type="GO" id="GO:0003677">
    <property type="term" value="F:DNA binding"/>
    <property type="evidence" value="ECO:0007669"/>
    <property type="project" value="UniProtKB-KW"/>
</dbReference>
<dbReference type="InterPro" id="IPR058245">
    <property type="entry name" value="NreC/VraR/RcsB-like_REC"/>
</dbReference>
<dbReference type="InterPro" id="IPR000792">
    <property type="entry name" value="Tscrpt_reg_LuxR_C"/>
</dbReference>
<keyword evidence="2" id="KW-0238">DNA-binding</keyword>
<protein>
    <recommendedName>
        <fullName evidence="8">DNA-binding response regulator</fullName>
    </recommendedName>
</protein>
<dbReference type="EMBL" id="JRYR02000002">
    <property type="protein sequence ID" value="OHX64378.1"/>
    <property type="molecule type" value="Genomic_DNA"/>
</dbReference>
<name>A0A1S1YTN6_FLAPC</name>
<feature type="modified residue" description="4-aspartylphosphate" evidence="3">
    <location>
        <position position="55"/>
    </location>
</feature>
<proteinExistence type="predicted"/>
<gene>
    <name evidence="6" type="ORF">NH26_22560</name>
</gene>
<organism evidence="6 7">
    <name type="scientific">Flammeovirga pacifica</name>
    <dbReference type="NCBI Taxonomy" id="915059"/>
    <lineage>
        <taxon>Bacteria</taxon>
        <taxon>Pseudomonadati</taxon>
        <taxon>Bacteroidota</taxon>
        <taxon>Cytophagia</taxon>
        <taxon>Cytophagales</taxon>
        <taxon>Flammeovirgaceae</taxon>
        <taxon>Flammeovirga</taxon>
    </lineage>
</organism>
<dbReference type="SUPFAM" id="SSF46894">
    <property type="entry name" value="C-terminal effector domain of the bipartite response regulators"/>
    <property type="match status" value="1"/>
</dbReference>
<evidence type="ECO:0000256" key="1">
    <source>
        <dbReference type="ARBA" id="ARBA00022553"/>
    </source>
</evidence>
<dbReference type="CDD" id="cd06170">
    <property type="entry name" value="LuxR_C_like"/>
    <property type="match status" value="1"/>
</dbReference>
<dbReference type="SUPFAM" id="SSF52172">
    <property type="entry name" value="CheY-like"/>
    <property type="match status" value="1"/>
</dbReference>
<dbReference type="PROSITE" id="PS50110">
    <property type="entry name" value="RESPONSE_REGULATORY"/>
    <property type="match status" value="1"/>
</dbReference>
<dbReference type="GO" id="GO:0006355">
    <property type="term" value="P:regulation of DNA-templated transcription"/>
    <property type="evidence" value="ECO:0007669"/>
    <property type="project" value="InterPro"/>
</dbReference>
<dbReference type="Gene3D" id="3.40.50.2300">
    <property type="match status" value="1"/>
</dbReference>
<dbReference type="InterPro" id="IPR016032">
    <property type="entry name" value="Sig_transdc_resp-reg_C-effctor"/>
</dbReference>